<protein>
    <submittedName>
        <fullName evidence="1">Uncharacterized protein</fullName>
    </submittedName>
</protein>
<gene>
    <name evidence="1" type="ORF">L596_026008</name>
</gene>
<sequence length="126" mass="14644">MGVRTAAVEVRGVVGHVDVQIKGSCSYARVALKVPKHPLEAKLNYAHLPRKWAWIHTALSYPRILDHRVQVVHSWRSFSLVPDSKRLFMDFRTIFSSPEILLCVVPVQRVEHRQFLFRYRHFLSVG</sequence>
<proteinExistence type="predicted"/>
<name>A0A4U5M026_STECR</name>
<evidence type="ECO:0000313" key="2">
    <source>
        <dbReference type="Proteomes" id="UP000298663"/>
    </source>
</evidence>
<organism evidence="1 2">
    <name type="scientific">Steinernema carpocapsae</name>
    <name type="common">Entomopathogenic nematode</name>
    <dbReference type="NCBI Taxonomy" id="34508"/>
    <lineage>
        <taxon>Eukaryota</taxon>
        <taxon>Metazoa</taxon>
        <taxon>Ecdysozoa</taxon>
        <taxon>Nematoda</taxon>
        <taxon>Chromadorea</taxon>
        <taxon>Rhabditida</taxon>
        <taxon>Tylenchina</taxon>
        <taxon>Panagrolaimomorpha</taxon>
        <taxon>Strongyloidoidea</taxon>
        <taxon>Steinernematidae</taxon>
        <taxon>Steinernema</taxon>
    </lineage>
</organism>
<dbReference type="AlphaFoldDB" id="A0A4U5M026"/>
<reference evidence="1 2" key="2">
    <citation type="journal article" date="2019" name="G3 (Bethesda)">
        <title>Hybrid Assembly of the Genome of the Entomopathogenic Nematode Steinernema carpocapsae Identifies the X-Chromosome.</title>
        <authorList>
            <person name="Serra L."/>
            <person name="Macchietto M."/>
            <person name="Macias-Munoz A."/>
            <person name="McGill C.J."/>
            <person name="Rodriguez I.M."/>
            <person name="Rodriguez B."/>
            <person name="Murad R."/>
            <person name="Mortazavi A."/>
        </authorList>
    </citation>
    <scope>NUCLEOTIDE SEQUENCE [LARGE SCALE GENOMIC DNA]</scope>
    <source>
        <strain evidence="1 2">ALL</strain>
    </source>
</reference>
<dbReference type="Proteomes" id="UP000298663">
    <property type="component" value="Unassembled WGS sequence"/>
</dbReference>
<evidence type="ECO:0000313" key="1">
    <source>
        <dbReference type="EMBL" id="TKR61984.1"/>
    </source>
</evidence>
<accession>A0A4U5M026</accession>
<reference evidence="1 2" key="1">
    <citation type="journal article" date="2015" name="Genome Biol.">
        <title>Comparative genomics of Steinernema reveals deeply conserved gene regulatory networks.</title>
        <authorList>
            <person name="Dillman A.R."/>
            <person name="Macchietto M."/>
            <person name="Porter C.F."/>
            <person name="Rogers A."/>
            <person name="Williams B."/>
            <person name="Antoshechkin I."/>
            <person name="Lee M.M."/>
            <person name="Goodwin Z."/>
            <person name="Lu X."/>
            <person name="Lewis E.E."/>
            <person name="Goodrich-Blair H."/>
            <person name="Stock S.P."/>
            <person name="Adams B.J."/>
            <person name="Sternberg P.W."/>
            <person name="Mortazavi A."/>
        </authorList>
    </citation>
    <scope>NUCLEOTIDE SEQUENCE [LARGE SCALE GENOMIC DNA]</scope>
    <source>
        <strain evidence="1 2">ALL</strain>
    </source>
</reference>
<keyword evidence="2" id="KW-1185">Reference proteome</keyword>
<comment type="caution">
    <text evidence="1">The sequence shown here is derived from an EMBL/GenBank/DDBJ whole genome shotgun (WGS) entry which is preliminary data.</text>
</comment>
<dbReference type="EMBL" id="AZBU02000010">
    <property type="protein sequence ID" value="TKR61984.1"/>
    <property type="molecule type" value="Genomic_DNA"/>
</dbReference>